<accession>A0ABS8X4K5</accession>
<proteinExistence type="predicted"/>
<reference evidence="1 2" key="1">
    <citation type="journal article" date="2024" name="Pathogens">
        <title>Characterization of a Novel Species of Legionella Isolated from a Healthcare Facility: Legionella resiliens sp. nov.</title>
        <authorList>
            <person name="Cristino S."/>
            <person name="Pascale M.R."/>
            <person name="Marino F."/>
            <person name="Derelitto C."/>
            <person name="Salaris S."/>
            <person name="Orsini M."/>
            <person name="Squarzoni S."/>
            <person name="Grottola A."/>
            <person name="Girolamini L."/>
        </authorList>
    </citation>
    <scope>NUCLEOTIDE SEQUENCE [LARGE SCALE GENOMIC DNA]</scope>
    <source>
        <strain evidence="1 2">8cVS16</strain>
    </source>
</reference>
<sequence>MYTTFETLIEDTAECISKHLNLEQQVHLSTISTGINQLFHSSLQRCKKKAFFEHVKKANYPMVEKFLDKEPQLLFKYGELTENFPLRSITPLSYAFIFCDRYMLKLFKKNIEKKCTEENKKMITLLQDNPPEHVDLTHLFDIYEHYISCCRDWSAHKISESELNQAWLKLGKAQRKYFPWTMLKLYCSTDLKNTGVVSQEKLNDVPQVYDYYSGRRHKIALDITQLGEQFALYHTVQGVYAIGIKGSMTPPRNSAAIQSELTALRALFSQMKNSTDELLADIFNEVPQQCSLNFNKFA</sequence>
<name>A0ABS8X4K5_9GAMM</name>
<gene>
    <name evidence="1" type="ORF">LXO92_15080</name>
</gene>
<evidence type="ECO:0000313" key="1">
    <source>
        <dbReference type="EMBL" id="MCE3533695.1"/>
    </source>
</evidence>
<organism evidence="1 2">
    <name type="scientific">Legionella resiliens</name>
    <dbReference type="NCBI Taxonomy" id="2905958"/>
    <lineage>
        <taxon>Bacteria</taxon>
        <taxon>Pseudomonadati</taxon>
        <taxon>Pseudomonadota</taxon>
        <taxon>Gammaproteobacteria</taxon>
        <taxon>Legionellales</taxon>
        <taxon>Legionellaceae</taxon>
        <taxon>Legionella</taxon>
    </lineage>
</organism>
<dbReference type="Proteomes" id="UP001320170">
    <property type="component" value="Unassembled WGS sequence"/>
</dbReference>
<comment type="caution">
    <text evidence="1">The sequence shown here is derived from an EMBL/GenBank/DDBJ whole genome shotgun (WGS) entry which is preliminary data.</text>
</comment>
<protein>
    <submittedName>
        <fullName evidence="1">Uncharacterized protein</fullName>
    </submittedName>
</protein>
<dbReference type="EMBL" id="JAJTND010000005">
    <property type="protein sequence ID" value="MCE3533695.1"/>
    <property type="molecule type" value="Genomic_DNA"/>
</dbReference>
<keyword evidence="2" id="KW-1185">Reference proteome</keyword>
<evidence type="ECO:0000313" key="2">
    <source>
        <dbReference type="Proteomes" id="UP001320170"/>
    </source>
</evidence>
<dbReference type="RefSeq" id="WP_232891263.1">
    <property type="nucleotide sequence ID" value="NZ_JAJSPM010000009.1"/>
</dbReference>